<dbReference type="SMART" id="SM00897">
    <property type="entry name" value="FIST"/>
    <property type="match status" value="1"/>
</dbReference>
<dbReference type="PANTHER" id="PTHR40252">
    <property type="entry name" value="BLR0328 PROTEIN"/>
    <property type="match status" value="1"/>
</dbReference>
<dbReference type="PANTHER" id="PTHR40252:SF2">
    <property type="entry name" value="BLR0328 PROTEIN"/>
    <property type="match status" value="1"/>
</dbReference>
<evidence type="ECO:0000259" key="2">
    <source>
        <dbReference type="SMART" id="SM01204"/>
    </source>
</evidence>
<dbReference type="KEGG" id="cate:C2869_08010"/>
<name>A0A2S0VQ82_9ALTE</name>
<dbReference type="Proteomes" id="UP000244441">
    <property type="component" value="Chromosome"/>
</dbReference>
<dbReference type="AlphaFoldDB" id="A0A2S0VQ82"/>
<sequence>MKTTQYCFENDEWDKPIICDLDARLVFAIGSVALYCGVKRQLKEAFPNAEIIGCTTAGVIQNTEILDDVLAITVVNLDSSRVRIATESITEQDIASAADKLACALPDDDLKYVMVLSDGHVVNGSELARCLNIALPTEVICTGGLAADGTDFKQTYVWHNDICYEGVVLVCGFYGANLHVGFGSEGGWDPFGPERIVTESDKNVLYTLDDKPALALYEKYLGEHANELPAAALRFPLLVRYPRSDTNDAKQKCKPVIRTILDVDKQKRSMTFAGDIPRGSTATLMKANFERLIDASEIAAESASKAISHDMCNGLVFMVSCVGRRLVLNQRTEEELEVAYDILGPSFNYLGFYSYGELAPNNHSSHTRLHNQTMTITLIYES</sequence>
<dbReference type="OrthoDB" id="9770435at2"/>
<accession>A0A2S0VQ82</accession>
<evidence type="ECO:0000313" key="4">
    <source>
        <dbReference type="Proteomes" id="UP000244441"/>
    </source>
</evidence>
<proteinExistence type="predicted"/>
<organism evidence="3 4">
    <name type="scientific">Saccharobesus litoralis</name>
    <dbReference type="NCBI Taxonomy" id="2172099"/>
    <lineage>
        <taxon>Bacteria</taxon>
        <taxon>Pseudomonadati</taxon>
        <taxon>Pseudomonadota</taxon>
        <taxon>Gammaproteobacteria</taxon>
        <taxon>Alteromonadales</taxon>
        <taxon>Alteromonadaceae</taxon>
        <taxon>Saccharobesus</taxon>
    </lineage>
</organism>
<dbReference type="SMART" id="SM01204">
    <property type="entry name" value="FIST_C"/>
    <property type="match status" value="1"/>
</dbReference>
<feature type="domain" description="FIST C-domain" evidence="2">
    <location>
        <begin position="213"/>
        <end position="361"/>
    </location>
</feature>
<reference evidence="3 4" key="1">
    <citation type="submission" date="2018-01" db="EMBL/GenBank/DDBJ databases">
        <title>Genome sequence of a Cantenovulum-like bacteria.</title>
        <authorList>
            <person name="Tan W.R."/>
            <person name="Lau N.-S."/>
            <person name="Go F."/>
            <person name="Amirul A.-A.A."/>
        </authorList>
    </citation>
    <scope>NUCLEOTIDE SEQUENCE [LARGE SCALE GENOMIC DNA]</scope>
    <source>
        <strain evidence="3 4">CCB-QB4</strain>
    </source>
</reference>
<dbReference type="InterPro" id="IPR019494">
    <property type="entry name" value="FIST_C"/>
</dbReference>
<protein>
    <submittedName>
        <fullName evidence="3">Uncharacterized protein</fullName>
    </submittedName>
</protein>
<evidence type="ECO:0000313" key="3">
    <source>
        <dbReference type="EMBL" id="AWB66375.1"/>
    </source>
</evidence>
<feature type="domain" description="FIST" evidence="1">
    <location>
        <begin position="22"/>
        <end position="212"/>
    </location>
</feature>
<dbReference type="Pfam" id="PF08495">
    <property type="entry name" value="FIST"/>
    <property type="match status" value="1"/>
</dbReference>
<dbReference type="EMBL" id="CP026604">
    <property type="protein sequence ID" value="AWB66375.1"/>
    <property type="molecule type" value="Genomic_DNA"/>
</dbReference>
<dbReference type="RefSeq" id="WP_108602439.1">
    <property type="nucleotide sequence ID" value="NZ_CP026604.1"/>
</dbReference>
<evidence type="ECO:0000259" key="1">
    <source>
        <dbReference type="SMART" id="SM00897"/>
    </source>
</evidence>
<gene>
    <name evidence="3" type="ORF">C2869_08010</name>
</gene>
<dbReference type="InterPro" id="IPR013702">
    <property type="entry name" value="FIST_domain_N"/>
</dbReference>
<dbReference type="Pfam" id="PF10442">
    <property type="entry name" value="FIST_C"/>
    <property type="match status" value="1"/>
</dbReference>
<keyword evidence="4" id="KW-1185">Reference proteome</keyword>